<dbReference type="PATRIC" id="fig|482957.22.peg.878"/>
<feature type="region of interest" description="Disordered" evidence="1">
    <location>
        <begin position="1"/>
        <end position="80"/>
    </location>
</feature>
<gene>
    <name evidence="2" type="ordered locus">Bcep18194_A3998</name>
</gene>
<proteinExistence type="predicted"/>
<feature type="compositionally biased region" description="Basic and acidic residues" evidence="1">
    <location>
        <begin position="36"/>
        <end position="58"/>
    </location>
</feature>
<organism evidence="2 3">
    <name type="scientific">Burkholderia lata (strain ATCC 17760 / DSM 23089 / LMG 22485 / NCIMB 9086 / R18194 / 383)</name>
    <dbReference type="NCBI Taxonomy" id="482957"/>
    <lineage>
        <taxon>Bacteria</taxon>
        <taxon>Pseudomonadati</taxon>
        <taxon>Pseudomonadota</taxon>
        <taxon>Betaproteobacteria</taxon>
        <taxon>Burkholderiales</taxon>
        <taxon>Burkholderiaceae</taxon>
        <taxon>Burkholderia</taxon>
        <taxon>Burkholderia cepacia complex</taxon>
    </lineage>
</organism>
<protein>
    <submittedName>
        <fullName evidence="2">Uncharacterized protein</fullName>
    </submittedName>
</protein>
<dbReference type="HOGENOM" id="CLU_1248697_0_0_4"/>
<dbReference type="AlphaFoldDB" id="Q39IX1"/>
<evidence type="ECO:0000313" key="2">
    <source>
        <dbReference type="EMBL" id="ABB07595.1"/>
    </source>
</evidence>
<feature type="region of interest" description="Disordered" evidence="1">
    <location>
        <begin position="119"/>
        <end position="178"/>
    </location>
</feature>
<keyword evidence="3" id="KW-1185">Reference proteome</keyword>
<dbReference type="Proteomes" id="UP000002705">
    <property type="component" value="Chromosome 1"/>
</dbReference>
<reference evidence="2" key="1">
    <citation type="submission" date="2009-01" db="EMBL/GenBank/DDBJ databases">
        <title>Complete sequence of chromosome 1 of Burkholderia sp. 383.</title>
        <authorList>
            <consortium name="US DOE Joint Genome Institute"/>
            <person name="Copeland A."/>
            <person name="Lucas S."/>
            <person name="Lapidus A."/>
            <person name="Barry K."/>
            <person name="Detter J.C."/>
            <person name="Glavina T."/>
            <person name="Hammon N."/>
            <person name="Israni S."/>
            <person name="Pitluck S."/>
            <person name="Chain P."/>
            <person name="Malfatti S."/>
            <person name="Shin M."/>
            <person name="Vergez L."/>
            <person name="Schmutz J."/>
            <person name="Larimer F."/>
            <person name="Land M."/>
            <person name="Kyrpides N."/>
            <person name="Lykidis A."/>
            <person name="Richardson P."/>
        </authorList>
    </citation>
    <scope>NUCLEOTIDE SEQUENCE</scope>
    <source>
        <strain evidence="2">383</strain>
    </source>
</reference>
<sequence length="221" mass="23482">MTQNYRLEPCGSLPREERRNGAGGGEGQIKMLTNRGGDEGRQAERCRRPSTEAADRSGGRAGTGQALAGRGQNGARSPQKVRDVLREGVEVRCGLNKCDETTPVPPMCRVLGVHVSGHHVWRKRKSPERAWQEPRPGSGGAHGPPANPGKFQAGAPAATSGGEGRANRLAPGQETAQKIGIALQAEAPDQGHDEFEARRACRVESAEPRCLGDGAQSSLVW</sequence>
<evidence type="ECO:0000256" key="1">
    <source>
        <dbReference type="SAM" id="MobiDB-lite"/>
    </source>
</evidence>
<dbReference type="EMBL" id="CP000151">
    <property type="protein sequence ID" value="ABB07595.1"/>
    <property type="molecule type" value="Genomic_DNA"/>
</dbReference>
<accession>Q39IX1</accession>
<dbReference type="KEGG" id="bur:Bcep18194_A3998"/>
<evidence type="ECO:0000313" key="3">
    <source>
        <dbReference type="Proteomes" id="UP000002705"/>
    </source>
</evidence>
<name>Q39IX1_BURL3</name>